<proteinExistence type="predicted"/>
<organism evidence="1 2">
    <name type="scientific">Carnegiea gigantea</name>
    <dbReference type="NCBI Taxonomy" id="171969"/>
    <lineage>
        <taxon>Eukaryota</taxon>
        <taxon>Viridiplantae</taxon>
        <taxon>Streptophyta</taxon>
        <taxon>Embryophyta</taxon>
        <taxon>Tracheophyta</taxon>
        <taxon>Spermatophyta</taxon>
        <taxon>Magnoliopsida</taxon>
        <taxon>eudicotyledons</taxon>
        <taxon>Gunneridae</taxon>
        <taxon>Pentapetalae</taxon>
        <taxon>Caryophyllales</taxon>
        <taxon>Cactineae</taxon>
        <taxon>Cactaceae</taxon>
        <taxon>Cactoideae</taxon>
        <taxon>Echinocereeae</taxon>
        <taxon>Carnegiea</taxon>
    </lineage>
</organism>
<sequence length="162" mass="18372">MKRAQEWKAIKTSLFCFMVSESVTNIRDVAKDITIELKAILDSKDKNDLITTKAQRAMEAVNSARLLPHFDYVPTTGYKPSHRCARIPSPRRIEREWEASRCSYQADERSPSSRADGEVHYGVHPMCDSVLADRLEWEPPQLQPLDEECSTEVVATIDGGYA</sequence>
<name>A0A9Q1QD20_9CARY</name>
<dbReference type="EMBL" id="JAKOGI010000281">
    <property type="protein sequence ID" value="KAJ8437773.1"/>
    <property type="molecule type" value="Genomic_DNA"/>
</dbReference>
<evidence type="ECO:0000313" key="2">
    <source>
        <dbReference type="Proteomes" id="UP001153076"/>
    </source>
</evidence>
<evidence type="ECO:0000313" key="1">
    <source>
        <dbReference type="EMBL" id="KAJ8437773.1"/>
    </source>
</evidence>
<reference evidence="1" key="1">
    <citation type="submission" date="2022-04" db="EMBL/GenBank/DDBJ databases">
        <title>Carnegiea gigantea Genome sequencing and assembly v2.</title>
        <authorList>
            <person name="Copetti D."/>
            <person name="Sanderson M.J."/>
            <person name="Burquez A."/>
            <person name="Wojciechowski M.F."/>
        </authorList>
    </citation>
    <scope>NUCLEOTIDE SEQUENCE</scope>
    <source>
        <strain evidence="1">SGP5-SGP5p</strain>
        <tissue evidence="1">Aerial part</tissue>
    </source>
</reference>
<accession>A0A9Q1QD20</accession>
<dbReference type="AlphaFoldDB" id="A0A9Q1QD20"/>
<dbReference type="Proteomes" id="UP001153076">
    <property type="component" value="Unassembled WGS sequence"/>
</dbReference>
<gene>
    <name evidence="1" type="ORF">Cgig2_024077</name>
</gene>
<protein>
    <submittedName>
        <fullName evidence="1">Uncharacterized protein</fullName>
    </submittedName>
</protein>
<comment type="caution">
    <text evidence="1">The sequence shown here is derived from an EMBL/GenBank/DDBJ whole genome shotgun (WGS) entry which is preliminary data.</text>
</comment>
<keyword evidence="2" id="KW-1185">Reference proteome</keyword>